<gene>
    <name evidence="2" type="ORF">PAHAL_9G341600</name>
</gene>
<dbReference type="Proteomes" id="UP000243499">
    <property type="component" value="Chromosome 9"/>
</dbReference>
<reference evidence="2" key="1">
    <citation type="submission" date="2018-04" db="EMBL/GenBank/DDBJ databases">
        <title>WGS assembly of Panicum hallii.</title>
        <authorList>
            <person name="Lovell J."/>
            <person name="Jenkins J."/>
            <person name="Lowry D."/>
            <person name="Mamidi S."/>
            <person name="Sreedasyam A."/>
            <person name="Weng X."/>
            <person name="Barry K."/>
            <person name="Bonette J."/>
            <person name="Campitelli B."/>
            <person name="Daum C."/>
            <person name="Gordon S."/>
            <person name="Gould B."/>
            <person name="Lipzen A."/>
            <person name="Macqueen A."/>
            <person name="Palacio-Mejia J."/>
            <person name="Plott C."/>
            <person name="Shakirov E."/>
            <person name="Shu S."/>
            <person name="Yoshinaga Y."/>
            <person name="Zane M."/>
            <person name="Rokhsar D."/>
            <person name="Grimwood J."/>
            <person name="Schmutz J."/>
            <person name="Juenger T."/>
        </authorList>
    </citation>
    <scope>NUCLEOTIDE SEQUENCE [LARGE SCALE GENOMIC DNA]</scope>
    <source>
        <strain evidence="2">FIL2</strain>
    </source>
</reference>
<feature type="region of interest" description="Disordered" evidence="1">
    <location>
        <begin position="253"/>
        <end position="309"/>
    </location>
</feature>
<feature type="compositionally biased region" description="Low complexity" evidence="1">
    <location>
        <begin position="289"/>
        <end position="303"/>
    </location>
</feature>
<sequence length="309" mass="34732">MAAPSNVFWDPEGHLHTNALHWEGFPRLLWESLQTFCYTEPPQYDAVEHLEEGIHRAHVRMTIPQHPFRSQWQPIESSMIGYRIVDTIEAAALEAIYAFCSQHPKEVVGQPIGLFATTDPGEAERDLGTIPESHRLEGQPEEVLQGMRRFTGVQYHYHLLLRREIGHLINAARSLHGEAARHIAQVDQLRAVVIEKDGVIAAQNETIHHQEDQINESDHIITQWDTVIEFLQTQVQDLILAVDDAQAQIEELQQPPIPPVAPAAPEAEEEDPEEIEGVSELDSEHGDPVVSPYHSSSGSQSSVGNFDDF</sequence>
<dbReference type="AlphaFoldDB" id="A0A2T8I3D9"/>
<evidence type="ECO:0000256" key="1">
    <source>
        <dbReference type="SAM" id="MobiDB-lite"/>
    </source>
</evidence>
<dbReference type="Gramene" id="PVH32188">
    <property type="protein sequence ID" value="PVH32188"/>
    <property type="gene ID" value="PAHAL_9G341600"/>
</dbReference>
<protein>
    <submittedName>
        <fullName evidence="2">Uncharacterized protein</fullName>
    </submittedName>
</protein>
<proteinExistence type="predicted"/>
<evidence type="ECO:0000313" key="2">
    <source>
        <dbReference type="EMBL" id="PVH32188.1"/>
    </source>
</evidence>
<dbReference type="EMBL" id="CM008054">
    <property type="protein sequence ID" value="PVH32188.1"/>
    <property type="molecule type" value="Genomic_DNA"/>
</dbReference>
<organism evidence="2">
    <name type="scientific">Panicum hallii</name>
    <dbReference type="NCBI Taxonomy" id="206008"/>
    <lineage>
        <taxon>Eukaryota</taxon>
        <taxon>Viridiplantae</taxon>
        <taxon>Streptophyta</taxon>
        <taxon>Embryophyta</taxon>
        <taxon>Tracheophyta</taxon>
        <taxon>Spermatophyta</taxon>
        <taxon>Magnoliopsida</taxon>
        <taxon>Liliopsida</taxon>
        <taxon>Poales</taxon>
        <taxon>Poaceae</taxon>
        <taxon>PACMAD clade</taxon>
        <taxon>Panicoideae</taxon>
        <taxon>Panicodae</taxon>
        <taxon>Paniceae</taxon>
        <taxon>Panicinae</taxon>
        <taxon>Panicum</taxon>
        <taxon>Panicum sect. Panicum</taxon>
    </lineage>
</organism>
<feature type="compositionally biased region" description="Acidic residues" evidence="1">
    <location>
        <begin position="266"/>
        <end position="281"/>
    </location>
</feature>
<accession>A0A2T8I3D9</accession>
<name>A0A2T8I3D9_9POAL</name>